<dbReference type="GO" id="GO:0009073">
    <property type="term" value="P:aromatic amino acid family biosynthetic process"/>
    <property type="evidence" value="ECO:0007669"/>
    <property type="project" value="UniProtKB-KW"/>
</dbReference>
<name>A0A1I2LQA6_9GAMM</name>
<dbReference type="InterPro" id="IPR011342">
    <property type="entry name" value="Shikimate_DH"/>
</dbReference>
<dbReference type="UniPathway" id="UPA00053">
    <property type="reaction ID" value="UER00087"/>
</dbReference>
<dbReference type="HAMAP" id="MF_00222">
    <property type="entry name" value="Shikimate_DH_AroE"/>
    <property type="match status" value="1"/>
</dbReference>
<evidence type="ECO:0000313" key="13">
    <source>
        <dbReference type="Proteomes" id="UP000198623"/>
    </source>
</evidence>
<feature type="binding site" evidence="8">
    <location>
        <position position="245"/>
    </location>
    <ligand>
        <name>shikimate</name>
        <dbReference type="ChEBI" id="CHEBI:36208"/>
    </ligand>
</feature>
<dbReference type="FunFam" id="3.40.50.10860:FF:000006">
    <property type="entry name" value="Shikimate dehydrogenase (NADP(+))"/>
    <property type="match status" value="1"/>
</dbReference>
<evidence type="ECO:0000256" key="8">
    <source>
        <dbReference type="HAMAP-Rule" id="MF_00222"/>
    </source>
</evidence>
<dbReference type="EC" id="1.1.1.25" evidence="2 8"/>
<dbReference type="GO" id="GO:0004764">
    <property type="term" value="F:shikimate 3-dehydrogenase (NADP+) activity"/>
    <property type="evidence" value="ECO:0007669"/>
    <property type="project" value="UniProtKB-UniRule"/>
</dbReference>
<comment type="pathway">
    <text evidence="1 8">Metabolic intermediate biosynthesis; chorismate biosynthesis; chorismate from D-erythrose 4-phosphate and phosphoenolpyruvate: step 4/7.</text>
</comment>
<sequence length="274" mass="29801">MDRYAVFGNPISHSKSPAIHTEFAQQTSQSLTYEAICAPVDKFAASVDAFLADGGKGLNVTVPFKEDAWKMADICSERAQLAGAVNTLYLNDQGQLCGENTDGVGMVRDIQDNYGYDMAGKRVLILGAGGAVRGVIRPVLEQNPREVVIANRTLSKAETLAELFAPYGHVSASAFEALEGPFDLIINGTAASLQGEMPTLPEGMVHTKTWCYDMMYGASQTPFNRWAEQQGAYQQLDGLGMLVEQAAESFYIWRGVRPDTAGLINQLRSQILNH</sequence>
<dbReference type="GO" id="GO:0008652">
    <property type="term" value="P:amino acid biosynthetic process"/>
    <property type="evidence" value="ECO:0007669"/>
    <property type="project" value="UniProtKB-KW"/>
</dbReference>
<evidence type="ECO:0000256" key="5">
    <source>
        <dbReference type="ARBA" id="ARBA00023002"/>
    </source>
</evidence>
<dbReference type="GO" id="GO:0019632">
    <property type="term" value="P:shikimate metabolic process"/>
    <property type="evidence" value="ECO:0007669"/>
    <property type="project" value="InterPro"/>
</dbReference>
<dbReference type="PANTHER" id="PTHR21089:SF1">
    <property type="entry name" value="BIFUNCTIONAL 3-DEHYDROQUINATE DEHYDRATASE_SHIKIMATE DEHYDROGENASE, CHLOROPLASTIC"/>
    <property type="match status" value="1"/>
</dbReference>
<dbReference type="SUPFAM" id="SSF51735">
    <property type="entry name" value="NAD(P)-binding Rossmann-fold domains"/>
    <property type="match status" value="1"/>
</dbReference>
<evidence type="ECO:0000313" key="12">
    <source>
        <dbReference type="EMBL" id="SFF79211.1"/>
    </source>
</evidence>
<dbReference type="InterPro" id="IPR022893">
    <property type="entry name" value="Shikimate_DH_fam"/>
</dbReference>
<feature type="binding site" evidence="8">
    <location>
        <position position="214"/>
    </location>
    <ligand>
        <name>NADP(+)</name>
        <dbReference type="ChEBI" id="CHEBI:58349"/>
    </ligand>
</feature>
<dbReference type="AlphaFoldDB" id="A0A1I2LQA6"/>
<evidence type="ECO:0000259" key="9">
    <source>
        <dbReference type="Pfam" id="PF01488"/>
    </source>
</evidence>
<accession>A0A1I2LQA6</accession>
<comment type="catalytic activity">
    <reaction evidence="7 8">
        <text>shikimate + NADP(+) = 3-dehydroshikimate + NADPH + H(+)</text>
        <dbReference type="Rhea" id="RHEA:17737"/>
        <dbReference type="ChEBI" id="CHEBI:15378"/>
        <dbReference type="ChEBI" id="CHEBI:16630"/>
        <dbReference type="ChEBI" id="CHEBI:36208"/>
        <dbReference type="ChEBI" id="CHEBI:57783"/>
        <dbReference type="ChEBI" id="CHEBI:58349"/>
        <dbReference type="EC" id="1.1.1.25"/>
    </reaction>
</comment>
<evidence type="ECO:0000256" key="6">
    <source>
        <dbReference type="ARBA" id="ARBA00023141"/>
    </source>
</evidence>
<dbReference type="Pfam" id="PF18317">
    <property type="entry name" value="SDH_C"/>
    <property type="match status" value="1"/>
</dbReference>
<evidence type="ECO:0000256" key="2">
    <source>
        <dbReference type="ARBA" id="ARBA00012962"/>
    </source>
</evidence>
<dbReference type="SUPFAM" id="SSF53223">
    <property type="entry name" value="Aminoacid dehydrogenase-like, N-terminal domain"/>
    <property type="match status" value="1"/>
</dbReference>
<dbReference type="Proteomes" id="UP000198623">
    <property type="component" value="Unassembled WGS sequence"/>
</dbReference>
<evidence type="ECO:0000256" key="1">
    <source>
        <dbReference type="ARBA" id="ARBA00004871"/>
    </source>
</evidence>
<dbReference type="InterPro" id="IPR006151">
    <property type="entry name" value="Shikm_DH/Glu-tRNA_Rdtase"/>
</dbReference>
<feature type="binding site" evidence="8">
    <location>
        <position position="77"/>
    </location>
    <ligand>
        <name>NADP(+)</name>
        <dbReference type="ChEBI" id="CHEBI:58349"/>
    </ligand>
</feature>
<evidence type="ECO:0000259" key="10">
    <source>
        <dbReference type="Pfam" id="PF08501"/>
    </source>
</evidence>
<feature type="active site" description="Proton acceptor" evidence="8">
    <location>
        <position position="65"/>
    </location>
</feature>
<comment type="subunit">
    <text evidence="8">Homodimer.</text>
</comment>
<dbReference type="InterPro" id="IPR046346">
    <property type="entry name" value="Aminoacid_DH-like_N_sf"/>
</dbReference>
<dbReference type="Pfam" id="PF08501">
    <property type="entry name" value="Shikimate_dh_N"/>
    <property type="match status" value="1"/>
</dbReference>
<feature type="binding site" evidence="8">
    <location>
        <begin position="127"/>
        <end position="131"/>
    </location>
    <ligand>
        <name>NADP(+)</name>
        <dbReference type="ChEBI" id="CHEBI:58349"/>
    </ligand>
</feature>
<gene>
    <name evidence="8" type="primary">aroE</name>
    <name evidence="12" type="ORF">SAMN05216175_10167</name>
</gene>
<dbReference type="OrthoDB" id="9776868at2"/>
<keyword evidence="5 8" id="KW-0560">Oxidoreductase</keyword>
<reference evidence="13" key="1">
    <citation type="submission" date="2016-10" db="EMBL/GenBank/DDBJ databases">
        <authorList>
            <person name="Varghese N."/>
            <person name="Submissions S."/>
        </authorList>
    </citation>
    <scope>NUCLEOTIDE SEQUENCE [LARGE SCALE GENOMIC DNA]</scope>
    <source>
        <strain evidence="13">CGMCC 1.10971</strain>
    </source>
</reference>
<dbReference type="NCBIfam" id="TIGR00507">
    <property type="entry name" value="aroE"/>
    <property type="match status" value="1"/>
</dbReference>
<feature type="binding site" evidence="8">
    <location>
        <begin position="14"/>
        <end position="16"/>
    </location>
    <ligand>
        <name>shikimate</name>
        <dbReference type="ChEBI" id="CHEBI:36208"/>
    </ligand>
</feature>
<keyword evidence="4 8" id="KW-0521">NADP</keyword>
<dbReference type="PANTHER" id="PTHR21089">
    <property type="entry name" value="SHIKIMATE DEHYDROGENASE"/>
    <property type="match status" value="1"/>
</dbReference>
<feature type="binding site" evidence="8">
    <location>
        <position position="86"/>
    </location>
    <ligand>
        <name>shikimate</name>
        <dbReference type="ChEBI" id="CHEBI:36208"/>
    </ligand>
</feature>
<dbReference type="EMBL" id="FOOU01000001">
    <property type="protein sequence ID" value="SFF79211.1"/>
    <property type="molecule type" value="Genomic_DNA"/>
</dbReference>
<dbReference type="Pfam" id="PF01488">
    <property type="entry name" value="Shikimate_DH"/>
    <property type="match status" value="1"/>
</dbReference>
<feature type="domain" description="Quinate/shikimate 5-dehydrogenase/glutamyl-tRNA reductase" evidence="9">
    <location>
        <begin position="117"/>
        <end position="192"/>
    </location>
</feature>
<evidence type="ECO:0000256" key="4">
    <source>
        <dbReference type="ARBA" id="ARBA00022857"/>
    </source>
</evidence>
<organism evidence="12 13">
    <name type="scientific">Neptunomonas qingdaonensis</name>
    <dbReference type="NCBI Taxonomy" id="1045558"/>
    <lineage>
        <taxon>Bacteria</taxon>
        <taxon>Pseudomonadati</taxon>
        <taxon>Pseudomonadota</taxon>
        <taxon>Gammaproteobacteria</taxon>
        <taxon>Oceanospirillales</taxon>
        <taxon>Oceanospirillaceae</taxon>
        <taxon>Neptunomonas</taxon>
    </lineage>
</organism>
<evidence type="ECO:0000259" key="11">
    <source>
        <dbReference type="Pfam" id="PF18317"/>
    </source>
</evidence>
<keyword evidence="6 8" id="KW-0057">Aromatic amino acid biosynthesis</keyword>
<dbReference type="InterPro" id="IPR013708">
    <property type="entry name" value="Shikimate_DH-bd_N"/>
</dbReference>
<keyword evidence="3 8" id="KW-0028">Amino-acid biosynthesis</keyword>
<dbReference type="FunFam" id="3.40.50.720:FF:000104">
    <property type="entry name" value="Shikimate dehydrogenase (NADP(+))"/>
    <property type="match status" value="1"/>
</dbReference>
<dbReference type="InterPro" id="IPR041121">
    <property type="entry name" value="SDH_C"/>
</dbReference>
<dbReference type="GO" id="GO:0009423">
    <property type="term" value="P:chorismate biosynthetic process"/>
    <property type="evidence" value="ECO:0007669"/>
    <property type="project" value="UniProtKB-UniRule"/>
</dbReference>
<dbReference type="RefSeq" id="WP_090722965.1">
    <property type="nucleotide sequence ID" value="NZ_FOOU01000001.1"/>
</dbReference>
<feature type="binding site" evidence="8">
    <location>
        <position position="61"/>
    </location>
    <ligand>
        <name>shikimate</name>
        <dbReference type="ChEBI" id="CHEBI:36208"/>
    </ligand>
</feature>
<feature type="binding site" evidence="8">
    <location>
        <position position="238"/>
    </location>
    <ligand>
        <name>NADP(+)</name>
        <dbReference type="ChEBI" id="CHEBI:58349"/>
    </ligand>
</feature>
<feature type="binding site" evidence="8">
    <location>
        <position position="102"/>
    </location>
    <ligand>
        <name>shikimate</name>
        <dbReference type="ChEBI" id="CHEBI:36208"/>
    </ligand>
</feature>
<feature type="domain" description="Shikimate dehydrogenase substrate binding N-terminal" evidence="10">
    <location>
        <begin position="6"/>
        <end position="88"/>
    </location>
</feature>
<dbReference type="InterPro" id="IPR036291">
    <property type="entry name" value="NAD(P)-bd_dom_sf"/>
</dbReference>
<feature type="binding site" evidence="8">
    <location>
        <begin position="151"/>
        <end position="156"/>
    </location>
    <ligand>
        <name>NADP(+)</name>
        <dbReference type="ChEBI" id="CHEBI:58349"/>
    </ligand>
</feature>
<protein>
    <recommendedName>
        <fullName evidence="2 8">Shikimate dehydrogenase (NADP(+))</fullName>
        <shortName evidence="8">SDH</shortName>
        <ecNumber evidence="2 8">1.1.1.25</ecNumber>
    </recommendedName>
</protein>
<dbReference type="STRING" id="1045558.SAMN05216175_10167"/>
<dbReference type="Gene3D" id="3.40.50.720">
    <property type="entry name" value="NAD(P)-binding Rossmann-like Domain"/>
    <property type="match status" value="1"/>
</dbReference>
<evidence type="ECO:0000256" key="7">
    <source>
        <dbReference type="ARBA" id="ARBA00049442"/>
    </source>
</evidence>
<dbReference type="GO" id="GO:0050661">
    <property type="term" value="F:NADP binding"/>
    <property type="evidence" value="ECO:0007669"/>
    <property type="project" value="InterPro"/>
</dbReference>
<keyword evidence="13" id="KW-1185">Reference proteome</keyword>
<feature type="domain" description="SDH C-terminal" evidence="11">
    <location>
        <begin position="238"/>
        <end position="267"/>
    </location>
</feature>
<comment type="function">
    <text evidence="8">Involved in the biosynthesis of the chorismate, which leads to the biosynthesis of aromatic amino acids. Catalyzes the reversible NADPH linked reduction of 3-dehydroshikimate (DHSA) to yield shikimate (SA).</text>
</comment>
<proteinExistence type="inferred from homology"/>
<comment type="similarity">
    <text evidence="8">Belongs to the shikimate dehydrogenase family.</text>
</comment>
<dbReference type="CDD" id="cd01065">
    <property type="entry name" value="NAD_bind_Shikimate_DH"/>
    <property type="match status" value="1"/>
</dbReference>
<dbReference type="NCBIfam" id="NF001310">
    <property type="entry name" value="PRK00258.1-2"/>
    <property type="match status" value="1"/>
</dbReference>
<dbReference type="Gene3D" id="3.40.50.10860">
    <property type="entry name" value="Leucine Dehydrogenase, chain A, domain 1"/>
    <property type="match status" value="1"/>
</dbReference>
<evidence type="ECO:0000256" key="3">
    <source>
        <dbReference type="ARBA" id="ARBA00022605"/>
    </source>
</evidence>
<feature type="binding site" evidence="8">
    <location>
        <position position="216"/>
    </location>
    <ligand>
        <name>shikimate</name>
        <dbReference type="ChEBI" id="CHEBI:36208"/>
    </ligand>
</feature>
<dbReference type="GO" id="GO:0005829">
    <property type="term" value="C:cytosol"/>
    <property type="evidence" value="ECO:0007669"/>
    <property type="project" value="TreeGrafter"/>
</dbReference>